<evidence type="ECO:0000259" key="6">
    <source>
        <dbReference type="PROSITE" id="PS50103"/>
    </source>
</evidence>
<evidence type="ECO:0000313" key="8">
    <source>
        <dbReference type="Proteomes" id="UP000240325"/>
    </source>
</evidence>
<dbReference type="EMBL" id="MF782455">
    <property type="protein sequence ID" value="ATZ80576.1"/>
    <property type="molecule type" value="Genomic_DNA"/>
</dbReference>
<keyword evidence="8" id="KW-1185">Reference proteome</keyword>
<organism evidence="7">
    <name type="scientific">Bodo saltans virus</name>
    <dbReference type="NCBI Taxonomy" id="2024608"/>
    <lineage>
        <taxon>Viruses</taxon>
        <taxon>Varidnaviria</taxon>
        <taxon>Bamfordvirae</taxon>
        <taxon>Nucleocytoviricota</taxon>
        <taxon>Megaviricetes</taxon>
        <taxon>Imitervirales</taxon>
        <taxon>Mimiviridae</taxon>
        <taxon>Klosneuvirinae</taxon>
        <taxon>Theiavirus</taxon>
        <taxon>Theiavirus salishense</taxon>
    </lineage>
</organism>
<feature type="zinc finger region" description="C3H1-type" evidence="4">
    <location>
        <begin position="58"/>
        <end position="86"/>
    </location>
</feature>
<evidence type="ECO:0000256" key="4">
    <source>
        <dbReference type="PROSITE-ProRule" id="PRU00723"/>
    </source>
</evidence>
<sequence length="254" mass="30060">MKNERWIKVPTTEKKKKKEKEKEKEKITSEKKIIFSSSLNDDTEISSKYMYDNFHNNNLKKILCENMIYNGECKYDQKCLYAHNIDEQNINDKRKYIYDLIDIIDDLSQIDLKKDYSMYKSLLELTRMCKKCMDNMCIGGYNCKLGACVKKYCICANDLNNGLCKNPNCDFVHLTKKGLKPYYKKEKKYVKYDDKTSKNTESTEETIIETTYKIDDLIDIFDDLNIIDDDKVPEHEIYNALDYMESICDKSIFS</sequence>
<keyword evidence="1 4" id="KW-0479">Metal-binding</keyword>
<feature type="compositionally biased region" description="Basic and acidic residues" evidence="5">
    <location>
        <begin position="1"/>
        <end position="13"/>
    </location>
</feature>
<dbReference type="GO" id="GO:0008270">
    <property type="term" value="F:zinc ion binding"/>
    <property type="evidence" value="ECO:0007669"/>
    <property type="project" value="UniProtKB-KW"/>
</dbReference>
<dbReference type="Gene3D" id="4.10.1000.10">
    <property type="entry name" value="Zinc finger, CCCH-type"/>
    <property type="match status" value="1"/>
</dbReference>
<dbReference type="Proteomes" id="UP000240325">
    <property type="component" value="Segment"/>
</dbReference>
<feature type="domain" description="C3H1-type" evidence="6">
    <location>
        <begin position="58"/>
        <end position="86"/>
    </location>
</feature>
<evidence type="ECO:0000256" key="3">
    <source>
        <dbReference type="ARBA" id="ARBA00022833"/>
    </source>
</evidence>
<evidence type="ECO:0000313" key="7">
    <source>
        <dbReference type="EMBL" id="ATZ80576.1"/>
    </source>
</evidence>
<protein>
    <recommendedName>
        <fullName evidence="6">C3H1-type domain-containing protein</fullName>
    </recommendedName>
</protein>
<dbReference type="InterPro" id="IPR036855">
    <property type="entry name" value="Znf_CCCH_sf"/>
</dbReference>
<dbReference type="InterPro" id="IPR000571">
    <property type="entry name" value="Znf_CCCH"/>
</dbReference>
<dbReference type="SUPFAM" id="SSF90229">
    <property type="entry name" value="CCCH zinc finger"/>
    <property type="match status" value="1"/>
</dbReference>
<gene>
    <name evidence="7" type="ORF">BMW23_0529</name>
</gene>
<feature type="region of interest" description="Disordered" evidence="5">
    <location>
        <begin position="1"/>
        <end position="27"/>
    </location>
</feature>
<evidence type="ECO:0000256" key="1">
    <source>
        <dbReference type="ARBA" id="ARBA00022723"/>
    </source>
</evidence>
<keyword evidence="2 4" id="KW-0863">Zinc-finger</keyword>
<keyword evidence="3 4" id="KW-0862">Zinc</keyword>
<reference evidence="7" key="1">
    <citation type="journal article" date="2017" name="Elife">
        <title>The kinetoplastid-infecting Bodo saltans virus (BsV), a window into the most abundant giant viruses in the sea.</title>
        <authorList>
            <person name="Deeg C.M."/>
            <person name="Chow C.-E.T."/>
            <person name="Suttle C.A."/>
        </authorList>
    </citation>
    <scope>NUCLEOTIDE SEQUENCE</scope>
    <source>
        <strain evidence="7">NG1</strain>
    </source>
</reference>
<evidence type="ECO:0000256" key="5">
    <source>
        <dbReference type="SAM" id="MobiDB-lite"/>
    </source>
</evidence>
<name>A0A2H4UUN6_9VIRU</name>
<dbReference type="PROSITE" id="PS50103">
    <property type="entry name" value="ZF_C3H1"/>
    <property type="match status" value="1"/>
</dbReference>
<evidence type="ECO:0000256" key="2">
    <source>
        <dbReference type="ARBA" id="ARBA00022771"/>
    </source>
</evidence>
<proteinExistence type="predicted"/>
<accession>A0A2H4UUN6</accession>